<reference evidence="1" key="1">
    <citation type="submission" date="2013-08" db="EMBL/GenBank/DDBJ databases">
        <authorList>
            <person name="Mendez C."/>
            <person name="Richter M."/>
            <person name="Ferrer M."/>
            <person name="Sanchez J."/>
        </authorList>
    </citation>
    <scope>NUCLEOTIDE SEQUENCE</scope>
</reference>
<dbReference type="EMBL" id="AUZY01006031">
    <property type="protein sequence ID" value="EQD55539.1"/>
    <property type="molecule type" value="Genomic_DNA"/>
</dbReference>
<evidence type="ECO:0008006" key="2">
    <source>
        <dbReference type="Google" id="ProtNLM"/>
    </source>
</evidence>
<name>T1BQN0_9ZZZZ</name>
<proteinExistence type="predicted"/>
<protein>
    <recommendedName>
        <fullName evidence="2">Transposase IS4 family protein</fullName>
    </recommendedName>
</protein>
<sequence>MPLRKTHELYRRRFGIESSYRIAHQALPRTCARSVPWRLLYLGVALMLENEWVILRLQYTSEGRQGPTGMALREELLRFEDLLELLFLSVSRILGIIHVVGNPKPPPARLKRWGMSL</sequence>
<organism evidence="1">
    <name type="scientific">mine drainage metagenome</name>
    <dbReference type="NCBI Taxonomy" id="410659"/>
    <lineage>
        <taxon>unclassified sequences</taxon>
        <taxon>metagenomes</taxon>
        <taxon>ecological metagenomes</taxon>
    </lineage>
</organism>
<gene>
    <name evidence="1" type="ORF">B1B_09176</name>
</gene>
<evidence type="ECO:0000313" key="1">
    <source>
        <dbReference type="EMBL" id="EQD55539.1"/>
    </source>
</evidence>
<reference evidence="1" key="2">
    <citation type="journal article" date="2014" name="ISME J.">
        <title>Microbial stratification in low pH oxic and suboxic macroscopic growths along an acid mine drainage.</title>
        <authorList>
            <person name="Mendez-Garcia C."/>
            <person name="Mesa V."/>
            <person name="Sprenger R.R."/>
            <person name="Richter M."/>
            <person name="Diez M.S."/>
            <person name="Solano J."/>
            <person name="Bargiela R."/>
            <person name="Golyshina O.V."/>
            <person name="Manteca A."/>
            <person name="Ramos J.L."/>
            <person name="Gallego J.R."/>
            <person name="Llorente I."/>
            <person name="Martins Dos Santos V.A."/>
            <person name="Jensen O.N."/>
            <person name="Pelaez A.I."/>
            <person name="Sanchez J."/>
            <person name="Ferrer M."/>
        </authorList>
    </citation>
    <scope>NUCLEOTIDE SEQUENCE</scope>
</reference>
<dbReference type="AlphaFoldDB" id="T1BQN0"/>
<comment type="caution">
    <text evidence="1">The sequence shown here is derived from an EMBL/GenBank/DDBJ whole genome shotgun (WGS) entry which is preliminary data.</text>
</comment>
<accession>T1BQN0</accession>